<dbReference type="Proteomes" id="UP000596977">
    <property type="component" value="Unassembled WGS sequence"/>
</dbReference>
<dbReference type="SUPFAM" id="SSF56281">
    <property type="entry name" value="Metallo-hydrolase/oxidoreductase"/>
    <property type="match status" value="1"/>
</dbReference>
<dbReference type="Gene3D" id="1.10.10.10">
    <property type="entry name" value="Winged helix-like DNA-binding domain superfamily/Winged helix DNA-binding domain"/>
    <property type="match status" value="1"/>
</dbReference>
<gene>
    <name evidence="2" type="ORF">GCM10011499_27010</name>
</gene>
<dbReference type="SMART" id="SM00849">
    <property type="entry name" value="Lactamase_B"/>
    <property type="match status" value="1"/>
</dbReference>
<dbReference type="Pfam" id="PF00753">
    <property type="entry name" value="Lactamase_B"/>
    <property type="match status" value="1"/>
</dbReference>
<protein>
    <submittedName>
        <fullName evidence="2">MBL fold metallo-hydrolase</fullName>
    </submittedName>
</protein>
<dbReference type="AlphaFoldDB" id="A0A916W033"/>
<proteinExistence type="predicted"/>
<dbReference type="PANTHER" id="PTHR23131">
    <property type="entry name" value="ENDORIBONUCLEASE LACTB2"/>
    <property type="match status" value="1"/>
</dbReference>
<dbReference type="InterPro" id="IPR001279">
    <property type="entry name" value="Metallo-B-lactamas"/>
</dbReference>
<comment type="caution">
    <text evidence="2">The sequence shown here is derived from an EMBL/GenBank/DDBJ whole genome shotgun (WGS) entry which is preliminary data.</text>
</comment>
<dbReference type="PANTHER" id="PTHR23131:SF0">
    <property type="entry name" value="ENDORIBONUCLEASE LACTB2"/>
    <property type="match status" value="1"/>
</dbReference>
<organism evidence="2 3">
    <name type="scientific">Pelagibacterium lentulum</name>
    <dbReference type="NCBI Taxonomy" id="2029865"/>
    <lineage>
        <taxon>Bacteria</taxon>
        <taxon>Pseudomonadati</taxon>
        <taxon>Pseudomonadota</taxon>
        <taxon>Alphaproteobacteria</taxon>
        <taxon>Hyphomicrobiales</taxon>
        <taxon>Devosiaceae</taxon>
        <taxon>Pelagibacterium</taxon>
    </lineage>
</organism>
<name>A0A916W033_9HYPH</name>
<dbReference type="InterPro" id="IPR050662">
    <property type="entry name" value="Sec-metab_biosynth-thioest"/>
</dbReference>
<dbReference type="EMBL" id="BMKB01000004">
    <property type="protein sequence ID" value="GGA55425.1"/>
    <property type="molecule type" value="Genomic_DNA"/>
</dbReference>
<keyword evidence="3" id="KW-1185">Reference proteome</keyword>
<dbReference type="InterPro" id="IPR036388">
    <property type="entry name" value="WH-like_DNA-bd_sf"/>
</dbReference>
<sequence length="302" mass="32638">MTDAPSYQTEFDALPGMAVTIAPAITRVTAPNASAYTFTGTNSFILGENSVFILDPGPDDPAHFAALEAAIAGRKVKAIILTHTHRDHSALAPRLSQAMQAPLWFGGEHRLSRPLRLFEVNPFARSGHYGLMPDRKLDDGEILEADGIVLEAIATPGHCANHFAFSVRGTPYLFSGDHVMGWNSTLVAAPDGALAPYLESLDRLIARSERLYLPGHGGPIENGPAQAKALKAHRLMRNGQILEAIADGSKTLAAISTRMYPHLKGRIGIAARYTVAAHLDYLKALGKLDFLRTPFGTRVWLS</sequence>
<dbReference type="RefSeq" id="WP_127072162.1">
    <property type="nucleotide sequence ID" value="NZ_BMKB01000004.1"/>
</dbReference>
<evidence type="ECO:0000313" key="2">
    <source>
        <dbReference type="EMBL" id="GGA55425.1"/>
    </source>
</evidence>
<dbReference type="CDD" id="cd16278">
    <property type="entry name" value="metallo-hydrolase-like_MBL-fold"/>
    <property type="match status" value="1"/>
</dbReference>
<dbReference type="OrthoDB" id="9788263at2"/>
<feature type="domain" description="Metallo-beta-lactamase" evidence="1">
    <location>
        <begin position="40"/>
        <end position="216"/>
    </location>
</feature>
<reference evidence="2 3" key="1">
    <citation type="journal article" date="2014" name="Int. J. Syst. Evol. Microbiol.">
        <title>Complete genome sequence of Corynebacterium casei LMG S-19264T (=DSM 44701T), isolated from a smear-ripened cheese.</title>
        <authorList>
            <consortium name="US DOE Joint Genome Institute (JGI-PGF)"/>
            <person name="Walter F."/>
            <person name="Albersmeier A."/>
            <person name="Kalinowski J."/>
            <person name="Ruckert C."/>
        </authorList>
    </citation>
    <scope>NUCLEOTIDE SEQUENCE [LARGE SCALE GENOMIC DNA]</scope>
    <source>
        <strain evidence="2 3">CGMCC 1.15896</strain>
    </source>
</reference>
<dbReference type="InterPro" id="IPR036866">
    <property type="entry name" value="RibonucZ/Hydroxyglut_hydro"/>
</dbReference>
<dbReference type="Gene3D" id="3.60.15.10">
    <property type="entry name" value="Ribonuclease Z/Hydroxyacylglutathione hydrolase-like"/>
    <property type="match status" value="1"/>
</dbReference>
<evidence type="ECO:0000313" key="3">
    <source>
        <dbReference type="Proteomes" id="UP000596977"/>
    </source>
</evidence>
<accession>A0A916W033</accession>
<evidence type="ECO:0000259" key="1">
    <source>
        <dbReference type="SMART" id="SM00849"/>
    </source>
</evidence>